<organism evidence="2 3">
    <name type="scientific">Candidatus Giovannonibacteria bacterium GW2011_GWA2_53_7</name>
    <dbReference type="NCBI Taxonomy" id="1618650"/>
    <lineage>
        <taxon>Bacteria</taxon>
        <taxon>Candidatus Giovannoniibacteriota</taxon>
    </lineage>
</organism>
<evidence type="ECO:0000256" key="1">
    <source>
        <dbReference type="SAM" id="Phobius"/>
    </source>
</evidence>
<gene>
    <name evidence="2" type="ORF">UY81_C0066G0001</name>
</gene>
<feature type="transmembrane region" description="Helical" evidence="1">
    <location>
        <begin position="235"/>
        <end position="250"/>
    </location>
</feature>
<dbReference type="EMBL" id="LCRM01000066">
    <property type="protein sequence ID" value="KKW34652.1"/>
    <property type="molecule type" value="Genomic_DNA"/>
</dbReference>
<feature type="transmembrane region" description="Helical" evidence="1">
    <location>
        <begin position="115"/>
        <end position="137"/>
    </location>
</feature>
<dbReference type="PANTHER" id="PTHR37422">
    <property type="entry name" value="TEICHURONIC ACID BIOSYNTHESIS PROTEIN TUAE"/>
    <property type="match status" value="1"/>
</dbReference>
<keyword evidence="1" id="KW-0472">Membrane</keyword>
<sequence length="251" mass="27334">MIMRRLSWIITLAAIAAMPLFVIRFSLFGLPTTVLEITILAAVITTILAYWRKLRDWPTLAQLAVLWVIIGLVRALYSPHQWSALGLWRAYFLEATLLAGCVWTQVRQRGTQYVASLRMVVATLICMGTVVGLYAIYQHFTGYGIPPPWQDESVRRVTAWLGYPNAVGLLLAPLVGLGVGAGLNTKTPILQYTYGTAALIMTLAVFFAQSEGGLIGIGAGLIVMGLLFSKRTRRVTLAVIVAGAIIIATVA</sequence>
<dbReference type="AlphaFoldDB" id="A0A0G2A1I9"/>
<feature type="transmembrane region" description="Helical" evidence="1">
    <location>
        <begin position="189"/>
        <end position="207"/>
    </location>
</feature>
<feature type="transmembrane region" description="Helical" evidence="1">
    <location>
        <begin position="213"/>
        <end position="228"/>
    </location>
</feature>
<proteinExistence type="predicted"/>
<protein>
    <recommendedName>
        <fullName evidence="4">O-antigen polymerase</fullName>
    </recommendedName>
</protein>
<evidence type="ECO:0000313" key="2">
    <source>
        <dbReference type="EMBL" id="KKW34652.1"/>
    </source>
</evidence>
<feature type="transmembrane region" description="Helical" evidence="1">
    <location>
        <begin position="157"/>
        <end position="177"/>
    </location>
</feature>
<keyword evidence="1" id="KW-0812">Transmembrane</keyword>
<dbReference type="Proteomes" id="UP000034290">
    <property type="component" value="Unassembled WGS sequence"/>
</dbReference>
<evidence type="ECO:0000313" key="3">
    <source>
        <dbReference type="Proteomes" id="UP000034290"/>
    </source>
</evidence>
<feature type="transmembrane region" description="Helical" evidence="1">
    <location>
        <begin position="83"/>
        <end position="103"/>
    </location>
</feature>
<feature type="transmembrane region" description="Helical" evidence="1">
    <location>
        <begin position="7"/>
        <end position="27"/>
    </location>
</feature>
<dbReference type="InterPro" id="IPR051533">
    <property type="entry name" value="WaaL-like"/>
</dbReference>
<name>A0A0G2A1I9_9BACT</name>
<feature type="non-terminal residue" evidence="2">
    <location>
        <position position="251"/>
    </location>
</feature>
<dbReference type="PANTHER" id="PTHR37422:SF13">
    <property type="entry name" value="LIPOPOLYSACCHARIDE BIOSYNTHESIS PROTEIN PA4999-RELATED"/>
    <property type="match status" value="1"/>
</dbReference>
<feature type="transmembrane region" description="Helical" evidence="1">
    <location>
        <begin position="33"/>
        <end position="51"/>
    </location>
</feature>
<accession>A0A0G2A1I9</accession>
<reference evidence="2 3" key="1">
    <citation type="journal article" date="2015" name="Nature">
        <title>rRNA introns, odd ribosomes, and small enigmatic genomes across a large radiation of phyla.</title>
        <authorList>
            <person name="Brown C.T."/>
            <person name="Hug L.A."/>
            <person name="Thomas B.C."/>
            <person name="Sharon I."/>
            <person name="Castelle C.J."/>
            <person name="Singh A."/>
            <person name="Wilkins M.J."/>
            <person name="Williams K.H."/>
            <person name="Banfield J.F."/>
        </authorList>
    </citation>
    <scope>NUCLEOTIDE SEQUENCE [LARGE SCALE GENOMIC DNA]</scope>
</reference>
<evidence type="ECO:0008006" key="4">
    <source>
        <dbReference type="Google" id="ProtNLM"/>
    </source>
</evidence>
<keyword evidence="1" id="KW-1133">Transmembrane helix</keyword>
<comment type="caution">
    <text evidence="2">The sequence shown here is derived from an EMBL/GenBank/DDBJ whole genome shotgun (WGS) entry which is preliminary data.</text>
</comment>
<feature type="transmembrane region" description="Helical" evidence="1">
    <location>
        <begin position="58"/>
        <end position="77"/>
    </location>
</feature>